<keyword evidence="1" id="KW-0812">Transmembrane</keyword>
<organism evidence="2 3">
    <name type="scientific">Cohnella boryungensis</name>
    <dbReference type="NCBI Taxonomy" id="768479"/>
    <lineage>
        <taxon>Bacteria</taxon>
        <taxon>Bacillati</taxon>
        <taxon>Bacillota</taxon>
        <taxon>Bacilli</taxon>
        <taxon>Bacillales</taxon>
        <taxon>Paenibacillaceae</taxon>
        <taxon>Cohnella</taxon>
    </lineage>
</organism>
<dbReference type="InterPro" id="IPR014721">
    <property type="entry name" value="Ribsml_uS5_D2-typ_fold_subgr"/>
</dbReference>
<keyword evidence="1" id="KW-0472">Membrane</keyword>
<dbReference type="EMBL" id="JBHSED010000071">
    <property type="protein sequence ID" value="MFC4307067.1"/>
    <property type="molecule type" value="Genomic_DNA"/>
</dbReference>
<evidence type="ECO:0000313" key="3">
    <source>
        <dbReference type="Proteomes" id="UP001595755"/>
    </source>
</evidence>
<proteinExistence type="predicted"/>
<keyword evidence="1" id="KW-1133">Transmembrane helix</keyword>
<name>A0ABV8SJ90_9BACL</name>
<dbReference type="SUPFAM" id="SSF54211">
    <property type="entry name" value="Ribosomal protein S5 domain 2-like"/>
    <property type="match status" value="1"/>
</dbReference>
<comment type="caution">
    <text evidence="2">The sequence shown here is derived from an EMBL/GenBank/DDBJ whole genome shotgun (WGS) entry which is preliminary data.</text>
</comment>
<dbReference type="Proteomes" id="UP001595755">
    <property type="component" value="Unassembled WGS sequence"/>
</dbReference>
<dbReference type="InterPro" id="IPR020568">
    <property type="entry name" value="Ribosomal_Su5_D2-typ_SF"/>
</dbReference>
<evidence type="ECO:0008006" key="4">
    <source>
        <dbReference type="Google" id="ProtNLM"/>
    </source>
</evidence>
<dbReference type="Gene3D" id="3.30.230.10">
    <property type="match status" value="1"/>
</dbReference>
<evidence type="ECO:0000256" key="1">
    <source>
        <dbReference type="SAM" id="Phobius"/>
    </source>
</evidence>
<reference evidence="3" key="1">
    <citation type="journal article" date="2019" name="Int. J. Syst. Evol. Microbiol.">
        <title>The Global Catalogue of Microorganisms (GCM) 10K type strain sequencing project: providing services to taxonomists for standard genome sequencing and annotation.</title>
        <authorList>
            <consortium name="The Broad Institute Genomics Platform"/>
            <consortium name="The Broad Institute Genome Sequencing Center for Infectious Disease"/>
            <person name="Wu L."/>
            <person name="Ma J."/>
        </authorList>
    </citation>
    <scope>NUCLEOTIDE SEQUENCE [LARGE SCALE GENOMIC DNA]</scope>
    <source>
        <strain evidence="3">CGMCC 4.1641</strain>
    </source>
</reference>
<keyword evidence="3" id="KW-1185">Reference proteome</keyword>
<evidence type="ECO:0000313" key="2">
    <source>
        <dbReference type="EMBL" id="MFC4307067.1"/>
    </source>
</evidence>
<accession>A0ABV8SJ90</accession>
<gene>
    <name evidence="2" type="ORF">ACFO1S_26950</name>
</gene>
<sequence>MKKLFRGLDWILLIASTARRRIRPDLLIAALLLLIPAGVATFCFLPRYYSFYAPGEIVSVQELGVNGSVRFCYVREGVTRNLYERWSVQRAYPGTQFTAIDRSSLDELEDTKELGALLRDETIRNALVNADELAAEPHEETQTDMRLAELIAEAEDYYGDSLGLMLAIGLVEEARQEDLSGGGRYVISGTGTMEADHTVGSVGAIREKLQTAEQYGADYFLIPGDRDRFYYEGISNEEEAQLAVKELGLSLKLIPVDSLEEALDFLRNLN</sequence>
<feature type="transmembrane region" description="Helical" evidence="1">
    <location>
        <begin position="26"/>
        <end position="49"/>
    </location>
</feature>
<protein>
    <recommendedName>
        <fullName evidence="4">Lon proteolytic domain-containing protein</fullName>
    </recommendedName>
</protein>